<dbReference type="Proteomes" id="UP000192366">
    <property type="component" value="Unassembled WGS sequence"/>
</dbReference>
<feature type="domain" description="Methyltransferase FkbM" evidence="1">
    <location>
        <begin position="47"/>
        <end position="208"/>
    </location>
</feature>
<dbReference type="InterPro" id="IPR006342">
    <property type="entry name" value="FkbM_mtfrase"/>
</dbReference>
<reference evidence="2 3" key="1">
    <citation type="submission" date="2017-02" db="EMBL/GenBank/DDBJ databases">
        <title>The new phylogeny of genus Mycobacterium.</title>
        <authorList>
            <person name="Tortoli E."/>
            <person name="Trovato A."/>
            <person name="Cirillo D.M."/>
        </authorList>
    </citation>
    <scope>NUCLEOTIDE SEQUENCE [LARGE SCALE GENOMIC DNA]</scope>
    <source>
        <strain evidence="2 3">DSM 45578</strain>
    </source>
</reference>
<protein>
    <recommendedName>
        <fullName evidence="1">Methyltransferase FkbM domain-containing protein</fullName>
    </recommendedName>
</protein>
<dbReference type="RefSeq" id="WP_083058337.1">
    <property type="nucleotide sequence ID" value="NZ_JACKVM010000016.1"/>
</dbReference>
<dbReference type="InterPro" id="IPR029063">
    <property type="entry name" value="SAM-dependent_MTases_sf"/>
</dbReference>
<dbReference type="PANTHER" id="PTHR34203">
    <property type="entry name" value="METHYLTRANSFERASE, FKBM FAMILY PROTEIN"/>
    <property type="match status" value="1"/>
</dbReference>
<keyword evidence="3" id="KW-1185">Reference proteome</keyword>
<dbReference type="STRING" id="564198.BST17_12625"/>
<evidence type="ECO:0000313" key="2">
    <source>
        <dbReference type="EMBL" id="ORA04551.1"/>
    </source>
</evidence>
<evidence type="ECO:0000259" key="1">
    <source>
        <dbReference type="Pfam" id="PF05050"/>
    </source>
</evidence>
<gene>
    <name evidence="2" type="ORF">BST17_12625</name>
</gene>
<dbReference type="PANTHER" id="PTHR34203:SF15">
    <property type="entry name" value="SLL1173 PROTEIN"/>
    <property type="match status" value="1"/>
</dbReference>
<dbReference type="Gene3D" id="3.40.50.150">
    <property type="entry name" value="Vaccinia Virus protein VP39"/>
    <property type="match status" value="1"/>
</dbReference>
<comment type="caution">
    <text evidence="2">The sequence shown here is derived from an EMBL/GenBank/DDBJ whole genome shotgun (WGS) entry which is preliminary data.</text>
</comment>
<dbReference type="EMBL" id="MVHJ01000009">
    <property type="protein sequence ID" value="ORA04551.1"/>
    <property type="molecule type" value="Genomic_DNA"/>
</dbReference>
<dbReference type="NCBIfam" id="TIGR01444">
    <property type="entry name" value="fkbM_fam"/>
    <property type="match status" value="1"/>
</dbReference>
<dbReference type="SUPFAM" id="SSF53335">
    <property type="entry name" value="S-adenosyl-L-methionine-dependent methyltransferases"/>
    <property type="match status" value="1"/>
</dbReference>
<sequence>MNLLERRIDTIDPRLSAELRGLKLRLHRNRLCDVIRRCAVPGRSVLDIGANRGVYTWMMSRLVGPDGAVHSFEPYPANVERLNALSMARTNITVYPVALSDSDGEATLHVPRHHRLDIDALASLRTTAIDERFVPVQVEKRRLDSVLPSSAGPLGFVKCDVEGHEDEVVDGAWQTITRDRPTMAIEIEQRHRQAPVTDIIGRIVEVGYDCFFLDEDGTHPIAEFDIEQHQLIYLTAEFVPHAMPRGYVNNFLFFPKSG</sequence>
<proteinExistence type="predicted"/>
<dbReference type="AlphaFoldDB" id="A0A1W9YWW1"/>
<organism evidence="2 3">
    <name type="scientific">Mycolicibacterium bacteremicum</name>
    <name type="common">Mycobacterium bacteremicum</name>
    <dbReference type="NCBI Taxonomy" id="564198"/>
    <lineage>
        <taxon>Bacteria</taxon>
        <taxon>Bacillati</taxon>
        <taxon>Actinomycetota</taxon>
        <taxon>Actinomycetes</taxon>
        <taxon>Mycobacteriales</taxon>
        <taxon>Mycobacteriaceae</taxon>
        <taxon>Mycolicibacterium</taxon>
    </lineage>
</organism>
<dbReference type="OrthoDB" id="4703964at2"/>
<dbReference type="Pfam" id="PF05050">
    <property type="entry name" value="Methyltransf_21"/>
    <property type="match status" value="1"/>
</dbReference>
<name>A0A1W9YWW1_MYCBA</name>
<evidence type="ECO:0000313" key="3">
    <source>
        <dbReference type="Proteomes" id="UP000192366"/>
    </source>
</evidence>
<dbReference type="InterPro" id="IPR052514">
    <property type="entry name" value="SAM-dependent_MTase"/>
</dbReference>
<accession>A0A1W9YWW1</accession>